<accession>A0A8H7Y500</accession>
<comment type="caution">
    <text evidence="1">The sequence shown here is derived from an EMBL/GenBank/DDBJ whole genome shotgun (WGS) entry which is preliminary data.</text>
</comment>
<dbReference type="AlphaFoldDB" id="A0A8H7Y500"/>
<gene>
    <name evidence="1" type="ORF">JR316_003136</name>
</gene>
<dbReference type="EMBL" id="JAFIQS010000003">
    <property type="protein sequence ID" value="KAG5171059.1"/>
    <property type="molecule type" value="Genomic_DNA"/>
</dbReference>
<name>A0A8H7Y500_PSICU</name>
<evidence type="ECO:0000313" key="1">
    <source>
        <dbReference type="EMBL" id="KAG5171059.1"/>
    </source>
</evidence>
<reference evidence="1" key="1">
    <citation type="submission" date="2021-02" db="EMBL/GenBank/DDBJ databases">
        <title>Psilocybe cubensis genome.</title>
        <authorList>
            <person name="Mckernan K.J."/>
            <person name="Crawford S."/>
            <person name="Trippe A."/>
            <person name="Kane L.T."/>
            <person name="Mclaughlin S."/>
        </authorList>
    </citation>
    <scope>NUCLEOTIDE SEQUENCE [LARGE SCALE GENOMIC DNA]</scope>
    <source>
        <strain evidence="1">MGC-MH-2018</strain>
    </source>
</reference>
<proteinExistence type="predicted"/>
<sequence>METALRNNFGRRMSPPELMYQVATHCSLSSLVNLGHADMKWRQVVLKRLEDRVRVFLEPFMNKGSVGTFLELLSTEGAVVMGALVRCMLSLDDDHDILPSQIDIVLPQRNGYQIPFEPFFRRLGYDPDPDAYWEEYPVGLVPTCRDCLRLISSTRGKSVAIFRSRVETVLPTVLMGATTSQLSVLSSSSLYCFYPLLLAKKEYLSIIENVSSRDLLPFHNFNFGLKCLDAHPTSCLYACPVKWRNSGSSAIGIMAWNNSSVTSSADQQLANEDFMWRKNRLGCSNLECNYRDTLLVNQDYLASPLFLPTCSWLLDSADRHRGHLAGERGQYRKKCRVVGELMETSLNALGLLGNYFDDIVPLETAQHRLYLKAPDHPKYGSDFNTASNTLDILLKSIPGFTLTEDAACLKTMYYSSLHYLVNDDTYATLPVDLANYQVDAEYKALIQTIQGTHMLRRLDIYNGITQMRRRHLPNLVGRLVDVTFGLSYDEDLGFETEILVIKALPLPWPNQD</sequence>
<protein>
    <submittedName>
        <fullName evidence="1">Uncharacterized protein</fullName>
    </submittedName>
</protein>
<organism evidence="1">
    <name type="scientific">Psilocybe cubensis</name>
    <name type="common">Psychedelic mushroom</name>
    <name type="synonym">Stropharia cubensis</name>
    <dbReference type="NCBI Taxonomy" id="181762"/>
    <lineage>
        <taxon>Eukaryota</taxon>
        <taxon>Fungi</taxon>
        <taxon>Dikarya</taxon>
        <taxon>Basidiomycota</taxon>
        <taxon>Agaricomycotina</taxon>
        <taxon>Agaricomycetes</taxon>
        <taxon>Agaricomycetidae</taxon>
        <taxon>Agaricales</taxon>
        <taxon>Agaricineae</taxon>
        <taxon>Strophariaceae</taxon>
        <taxon>Psilocybe</taxon>
    </lineage>
</organism>